<sequence length="480" mass="53520">MNVLSSGVRSVLHKTHKIPCLKAHFQCFCHSTREAGSHSQASYISENFASCLENCPDFLSLRKLHACIFAYGLGNSIFVGSKLLNCYAKFGLLAESRWVFDRIINDKLSLWNSILVGYFRSGYFDEVLRRYSSLRERKIGLDSSGITFGLKSCVELGSLEFGRGIHVDAFKFGLSRDRFVGSSLIGLYAKHGDIEDASKAFDEISERDVVVYTSMITGYAQVGDHCAYEAFVVARDMQKEQLDPNRVTLVSLVQAAAQLEALEEGRLVHGYAIRRGIGCSDEVFETSLMDMYIKCGATRMASCIFGKMNARTVMSWNVVIAGHLQMGQPLEALDLFYLMVQDNTVPDLITLANGILSCASLEYLRGGKSIHSYTIRAGVQLDLVATTALIDMYSKCNDLIQARELFDRMEERDVISFNVMMAGFLQNGFAYLAIDTYCKMAGAGIRPNPGTILIILSASSDLKDIRLGRWDPWTYIKTWV</sequence>
<gene>
    <name evidence="3" type="ORF">L1049_002379</name>
</gene>
<keyword evidence="4" id="KW-1185">Reference proteome</keyword>
<organism evidence="3 4">
    <name type="scientific">Liquidambar formosana</name>
    <name type="common">Formosan gum</name>
    <dbReference type="NCBI Taxonomy" id="63359"/>
    <lineage>
        <taxon>Eukaryota</taxon>
        <taxon>Viridiplantae</taxon>
        <taxon>Streptophyta</taxon>
        <taxon>Embryophyta</taxon>
        <taxon>Tracheophyta</taxon>
        <taxon>Spermatophyta</taxon>
        <taxon>Magnoliopsida</taxon>
        <taxon>eudicotyledons</taxon>
        <taxon>Gunneridae</taxon>
        <taxon>Pentapetalae</taxon>
        <taxon>Saxifragales</taxon>
        <taxon>Altingiaceae</taxon>
        <taxon>Liquidambar</taxon>
    </lineage>
</organism>
<protein>
    <recommendedName>
        <fullName evidence="5">Pentatricopeptide repeat-containing protein</fullName>
    </recommendedName>
</protein>
<dbReference type="NCBIfam" id="TIGR00756">
    <property type="entry name" value="PPR"/>
    <property type="match status" value="4"/>
</dbReference>
<reference evidence="3 4" key="1">
    <citation type="journal article" date="2024" name="Plant J.">
        <title>Genome sequences and population genomics reveal climatic adaptation and genomic divergence between two closely related sweetgum species.</title>
        <authorList>
            <person name="Xu W.Q."/>
            <person name="Ren C.Q."/>
            <person name="Zhang X.Y."/>
            <person name="Comes H.P."/>
            <person name="Liu X.H."/>
            <person name="Li Y.G."/>
            <person name="Kettle C.J."/>
            <person name="Jalonen R."/>
            <person name="Gaisberger H."/>
            <person name="Ma Y.Z."/>
            <person name="Qiu Y.X."/>
        </authorList>
    </citation>
    <scope>NUCLEOTIDE SEQUENCE [LARGE SCALE GENOMIC DNA]</scope>
    <source>
        <strain evidence="3">Hangzhou</strain>
    </source>
</reference>
<evidence type="ECO:0000313" key="4">
    <source>
        <dbReference type="Proteomes" id="UP001415857"/>
    </source>
</evidence>
<dbReference type="EMBL" id="JBBPBK010000013">
    <property type="protein sequence ID" value="KAK9272010.1"/>
    <property type="molecule type" value="Genomic_DNA"/>
</dbReference>
<dbReference type="Pfam" id="PF13812">
    <property type="entry name" value="PPR_3"/>
    <property type="match status" value="1"/>
</dbReference>
<dbReference type="Gene3D" id="1.25.40.10">
    <property type="entry name" value="Tetratricopeptide repeat domain"/>
    <property type="match status" value="4"/>
</dbReference>
<dbReference type="GO" id="GO:0009451">
    <property type="term" value="P:RNA modification"/>
    <property type="evidence" value="ECO:0007669"/>
    <property type="project" value="InterPro"/>
</dbReference>
<dbReference type="InterPro" id="IPR046960">
    <property type="entry name" value="PPR_At4g14850-like_plant"/>
</dbReference>
<dbReference type="PROSITE" id="PS51375">
    <property type="entry name" value="PPR"/>
    <property type="match status" value="3"/>
</dbReference>
<feature type="repeat" description="PPR" evidence="2">
    <location>
        <begin position="382"/>
        <end position="416"/>
    </location>
</feature>
<feature type="repeat" description="PPR" evidence="2">
    <location>
        <begin position="208"/>
        <end position="244"/>
    </location>
</feature>
<keyword evidence="1" id="KW-0677">Repeat</keyword>
<proteinExistence type="predicted"/>
<dbReference type="FunFam" id="1.25.40.10:FF:000073">
    <property type="entry name" value="Pentatricopeptide repeat-containing protein chloroplastic"/>
    <property type="match status" value="1"/>
</dbReference>
<evidence type="ECO:0000313" key="3">
    <source>
        <dbReference type="EMBL" id="KAK9272010.1"/>
    </source>
</evidence>
<dbReference type="InterPro" id="IPR011990">
    <property type="entry name" value="TPR-like_helical_dom_sf"/>
</dbReference>
<dbReference type="GO" id="GO:0003723">
    <property type="term" value="F:RNA binding"/>
    <property type="evidence" value="ECO:0007669"/>
    <property type="project" value="InterPro"/>
</dbReference>
<evidence type="ECO:0008006" key="5">
    <source>
        <dbReference type="Google" id="ProtNLM"/>
    </source>
</evidence>
<dbReference type="Proteomes" id="UP001415857">
    <property type="component" value="Unassembled WGS sequence"/>
</dbReference>
<dbReference type="PANTHER" id="PTHR47926:SF347">
    <property type="entry name" value="PENTATRICOPEPTIDE REPEAT-CONTAINING PROTEIN"/>
    <property type="match status" value="1"/>
</dbReference>
<name>A0AAP0R7D3_LIQFO</name>
<accession>A0AAP0R7D3</accession>
<dbReference type="AlphaFoldDB" id="A0AAP0R7D3"/>
<dbReference type="Pfam" id="PF01535">
    <property type="entry name" value="PPR"/>
    <property type="match status" value="5"/>
</dbReference>
<evidence type="ECO:0000256" key="2">
    <source>
        <dbReference type="PROSITE-ProRule" id="PRU00708"/>
    </source>
</evidence>
<feature type="repeat" description="PPR" evidence="2">
    <location>
        <begin position="312"/>
        <end position="346"/>
    </location>
</feature>
<dbReference type="PANTHER" id="PTHR47926">
    <property type="entry name" value="PENTATRICOPEPTIDE REPEAT-CONTAINING PROTEIN"/>
    <property type="match status" value="1"/>
</dbReference>
<dbReference type="InterPro" id="IPR002885">
    <property type="entry name" value="PPR_rpt"/>
</dbReference>
<evidence type="ECO:0000256" key="1">
    <source>
        <dbReference type="ARBA" id="ARBA00022737"/>
    </source>
</evidence>
<comment type="caution">
    <text evidence="3">The sequence shown here is derived from an EMBL/GenBank/DDBJ whole genome shotgun (WGS) entry which is preliminary data.</text>
</comment>